<dbReference type="Proteomes" id="UP000053750">
    <property type="component" value="Unassembled WGS sequence"/>
</dbReference>
<dbReference type="RefSeq" id="WP_036585908.1">
    <property type="nucleotide sequence ID" value="NZ_KK082268.1"/>
</dbReference>
<evidence type="ECO:0000259" key="1">
    <source>
        <dbReference type="Pfam" id="PF01610"/>
    </source>
</evidence>
<feature type="domain" description="Transposase IS204/IS1001/IS1096/IS1165 DDE" evidence="1">
    <location>
        <begin position="168"/>
        <end position="398"/>
    </location>
</feature>
<dbReference type="Pfam" id="PF01610">
    <property type="entry name" value="DDE_Tnp_ISL3"/>
    <property type="match status" value="1"/>
</dbReference>
<evidence type="ECO:0000259" key="2">
    <source>
        <dbReference type="Pfam" id="PF13542"/>
    </source>
</evidence>
<evidence type="ECO:0000313" key="4">
    <source>
        <dbReference type="EMBL" id="EXX91451.1"/>
    </source>
</evidence>
<dbReference type="PANTHER" id="PTHR33498">
    <property type="entry name" value="TRANSPOSASE FOR INSERTION SEQUENCE ELEMENT IS1557"/>
    <property type="match status" value="1"/>
</dbReference>
<dbReference type="OrthoDB" id="6197054at2"/>
<evidence type="ECO:0000313" key="5">
    <source>
        <dbReference type="Proteomes" id="UP000053750"/>
    </source>
</evidence>
<feature type="domain" description="Transposase IS204/IS1001/IS1096/IS1165 zinc-finger" evidence="3">
    <location>
        <begin position="48"/>
        <end position="93"/>
    </location>
</feature>
<dbReference type="AlphaFoldDB" id="A0A9W5S2I8"/>
<gene>
    <name evidence="4" type="ORF">BG53_11540</name>
</gene>
<reference evidence="4 5" key="1">
    <citation type="submission" date="2014-02" db="EMBL/GenBank/DDBJ databases">
        <title>Genome sequence of Paenibacillus darwinianus reveals adaptive mechanisms for survival in Antarctic soils.</title>
        <authorList>
            <person name="Dsouza M."/>
            <person name="Taylor M.W."/>
            <person name="Turner S.J."/>
            <person name="Aislabie J."/>
        </authorList>
    </citation>
    <scope>NUCLEOTIDE SEQUENCE [LARGE SCALE GENOMIC DNA]</scope>
    <source>
        <strain evidence="4 5">CE1</strain>
    </source>
</reference>
<dbReference type="Pfam" id="PF13542">
    <property type="entry name" value="HTH_Tnp_ISL3"/>
    <property type="match status" value="1"/>
</dbReference>
<sequence length="411" mass="47403">MFAANLKDGQLEELLHIPEPWYIDQVAFDLEQKQLDVYVKFRKRALFPCSGCGTPGQPVKDIADKDRTWRHLNFFEYPCYIHTELPRTKCETCNRIMRVNVPWALDKPKHYFTLHFDALIIALAKDMPMNAVSRFVGEHDTRLWRILHHYVDNAIAAQDLSYVTKINTDETSAKRGHNYITIFMDPEQKNVICVTKGKDSSTWDECKKQLEAHGGKAENISEVCMDMSPAFIKGATENFPKASITFDKFHVIQAANEAVDEVRRTERKSCAELKDTRYMWLKNPGNLTSAQQETMAKLKDCDLDTAKAYRMRLILQEIYRYPASIAPMVLQDWIQWGLRCRLTPMVEVAKMLQTHYDGVIRWFSSNLTNGLLEGVNSLFQAAKRKARGYRSEKNIIAMVYVLAGKLNFALK</sequence>
<dbReference type="InterPro" id="IPR029261">
    <property type="entry name" value="Transposase_Znf"/>
</dbReference>
<feature type="domain" description="Transposase IS204/IS1001/IS1096/IS1165 helix-turn-helix" evidence="2">
    <location>
        <begin position="107"/>
        <end position="151"/>
    </location>
</feature>
<dbReference type="InterPro" id="IPR047951">
    <property type="entry name" value="Transpos_ISL3"/>
</dbReference>
<dbReference type="PANTHER" id="PTHR33498:SF1">
    <property type="entry name" value="TRANSPOSASE FOR INSERTION SEQUENCE ELEMENT IS1557"/>
    <property type="match status" value="1"/>
</dbReference>
<proteinExistence type="predicted"/>
<comment type="caution">
    <text evidence="4">The sequence shown here is derived from an EMBL/GenBank/DDBJ whole genome shotgun (WGS) entry which is preliminary data.</text>
</comment>
<name>A0A9W5S2I8_9BACL</name>
<accession>A0A9W5S2I8</accession>
<evidence type="ECO:0000259" key="3">
    <source>
        <dbReference type="Pfam" id="PF14690"/>
    </source>
</evidence>
<dbReference type="InterPro" id="IPR002560">
    <property type="entry name" value="Transposase_DDE"/>
</dbReference>
<dbReference type="EMBL" id="JFHU01000031">
    <property type="protein sequence ID" value="EXX91451.1"/>
    <property type="molecule type" value="Genomic_DNA"/>
</dbReference>
<organism evidence="4 5">
    <name type="scientific">Paenibacillus darwinianus</name>
    <dbReference type="NCBI Taxonomy" id="1380763"/>
    <lineage>
        <taxon>Bacteria</taxon>
        <taxon>Bacillati</taxon>
        <taxon>Bacillota</taxon>
        <taxon>Bacilli</taxon>
        <taxon>Bacillales</taxon>
        <taxon>Paenibacillaceae</taxon>
        <taxon>Paenibacillus</taxon>
    </lineage>
</organism>
<dbReference type="NCBIfam" id="NF033550">
    <property type="entry name" value="transpos_ISL3"/>
    <property type="match status" value="1"/>
</dbReference>
<dbReference type="Pfam" id="PF14690">
    <property type="entry name" value="Zn_ribbon_ISL3"/>
    <property type="match status" value="1"/>
</dbReference>
<keyword evidence="5" id="KW-1185">Reference proteome</keyword>
<protein>
    <submittedName>
        <fullName evidence="4">Transposase</fullName>
    </submittedName>
</protein>
<dbReference type="InterPro" id="IPR032877">
    <property type="entry name" value="Transposase_HTH"/>
</dbReference>